<evidence type="ECO:0000256" key="5">
    <source>
        <dbReference type="ARBA" id="ARBA00022801"/>
    </source>
</evidence>
<keyword evidence="7" id="KW-0464">Manganese</keyword>
<dbReference type="AlphaFoldDB" id="A0A1U7T435"/>
<dbReference type="CTD" id="390916"/>
<evidence type="ECO:0000256" key="2">
    <source>
        <dbReference type="ARBA" id="ARBA00001946"/>
    </source>
</evidence>
<dbReference type="OrthoDB" id="1695362at2759"/>
<evidence type="ECO:0000313" key="10">
    <source>
        <dbReference type="RefSeq" id="XP_008054829.1"/>
    </source>
</evidence>
<evidence type="ECO:0000256" key="6">
    <source>
        <dbReference type="ARBA" id="ARBA00022842"/>
    </source>
</evidence>
<keyword evidence="9" id="KW-1185">Reference proteome</keyword>
<dbReference type="GO" id="GO:0005739">
    <property type="term" value="C:mitochondrion"/>
    <property type="evidence" value="ECO:0007669"/>
    <property type="project" value="TreeGrafter"/>
</dbReference>
<dbReference type="InterPro" id="IPR039121">
    <property type="entry name" value="NUDT19"/>
</dbReference>
<name>A0A1U7T435_CARSF</name>
<comment type="cofactor">
    <cofactor evidence="2">
        <name>Mg(2+)</name>
        <dbReference type="ChEBI" id="CHEBI:18420"/>
    </cofactor>
</comment>
<dbReference type="Gene3D" id="3.90.79.10">
    <property type="entry name" value="Nucleoside Triphosphate Pyrophosphohydrolase"/>
    <property type="match status" value="1"/>
</dbReference>
<accession>A0A1U7T435</accession>
<evidence type="ECO:0000256" key="4">
    <source>
        <dbReference type="ARBA" id="ARBA00022723"/>
    </source>
</evidence>
<dbReference type="GeneID" id="103258965"/>
<evidence type="ECO:0000256" key="3">
    <source>
        <dbReference type="ARBA" id="ARBA00005582"/>
    </source>
</evidence>
<proteinExistence type="inferred from homology"/>
<organism evidence="9 10">
    <name type="scientific">Carlito syrichta</name>
    <name type="common">Philippine tarsier</name>
    <name type="synonym">Tarsius syrichta</name>
    <dbReference type="NCBI Taxonomy" id="1868482"/>
    <lineage>
        <taxon>Eukaryota</taxon>
        <taxon>Metazoa</taxon>
        <taxon>Chordata</taxon>
        <taxon>Craniata</taxon>
        <taxon>Vertebrata</taxon>
        <taxon>Euteleostomi</taxon>
        <taxon>Mammalia</taxon>
        <taxon>Eutheria</taxon>
        <taxon>Euarchontoglires</taxon>
        <taxon>Primates</taxon>
        <taxon>Haplorrhini</taxon>
        <taxon>Tarsiiformes</taxon>
        <taxon>Tarsiidae</taxon>
        <taxon>Carlito</taxon>
    </lineage>
</organism>
<dbReference type="PANTHER" id="PTHR12318:SF0">
    <property type="entry name" value="ACYL-COENZYME A DIPHOSPHATASE NUDT19"/>
    <property type="match status" value="1"/>
</dbReference>
<evidence type="ECO:0000313" key="9">
    <source>
        <dbReference type="Proteomes" id="UP000189704"/>
    </source>
</evidence>
<evidence type="ECO:0000256" key="7">
    <source>
        <dbReference type="ARBA" id="ARBA00023211"/>
    </source>
</evidence>
<dbReference type="PANTHER" id="PTHR12318">
    <property type="entry name" value="TESTOSTERONE-REGULATED PROTEIN RP2"/>
    <property type="match status" value="1"/>
</dbReference>
<comment type="cofactor">
    <cofactor evidence="1">
        <name>Mn(2+)</name>
        <dbReference type="ChEBI" id="CHEBI:29035"/>
    </cofactor>
</comment>
<dbReference type="RefSeq" id="XP_008054829.1">
    <property type="nucleotide sequence ID" value="XM_008056638.2"/>
</dbReference>
<keyword evidence="4" id="KW-0479">Metal-binding</keyword>
<dbReference type="GO" id="GO:0046872">
    <property type="term" value="F:metal ion binding"/>
    <property type="evidence" value="ECO:0007669"/>
    <property type="project" value="UniProtKB-KW"/>
</dbReference>
<keyword evidence="5" id="KW-0378">Hydrolase</keyword>
<dbReference type="Proteomes" id="UP000189704">
    <property type="component" value="Unplaced"/>
</dbReference>
<keyword evidence="6" id="KW-0460">Magnesium</keyword>
<feature type="region of interest" description="Disordered" evidence="8">
    <location>
        <begin position="19"/>
        <end position="45"/>
    </location>
</feature>
<dbReference type="GO" id="GO:0016818">
    <property type="term" value="F:hydrolase activity, acting on acid anhydrides, in phosphorus-containing anhydrides"/>
    <property type="evidence" value="ECO:0007669"/>
    <property type="project" value="InterPro"/>
</dbReference>
<protein>
    <submittedName>
        <fullName evidence="10">Nucleoside diphosphate-linked moiety X motif 19</fullName>
    </submittedName>
</protein>
<dbReference type="KEGG" id="csyr:103258965"/>
<reference evidence="10" key="1">
    <citation type="submission" date="2025-08" db="UniProtKB">
        <authorList>
            <consortium name="RefSeq"/>
        </authorList>
    </citation>
    <scope>IDENTIFICATION</scope>
</reference>
<evidence type="ECO:0000256" key="1">
    <source>
        <dbReference type="ARBA" id="ARBA00001936"/>
    </source>
</evidence>
<gene>
    <name evidence="10" type="primary">NUDT19</name>
</gene>
<sequence>MPYLFAMIKHLASKWNSSNDLKTPTAAPKCPDNKRNPEPKTNQPGHQLLSIDLTLVSHVVYGINLRNPCLRLSQWLSPSEATESFFSKDIWLAPPQFYEIRRLENFASLSDLHKFCLDRVLEGVERWLPITLVTADGMLQLLPGDDLYLEDSNYLENFMSTEKKIEEIMKEGKKFHRVVIRNRHLYDIHVTVQSKYKHVYPKNYIVSKSRL</sequence>
<comment type="similarity">
    <text evidence="3">Belongs to the Nudix hydrolase family.</text>
</comment>
<evidence type="ECO:0000256" key="8">
    <source>
        <dbReference type="SAM" id="MobiDB-lite"/>
    </source>
</evidence>